<dbReference type="PANTHER" id="PTHR31882:SF11">
    <property type="entry name" value="HDA1 COMPLEX SUBUNIT 2"/>
    <property type="match status" value="1"/>
</dbReference>
<feature type="region of interest" description="Disordered" evidence="3">
    <location>
        <begin position="334"/>
        <end position="366"/>
    </location>
</feature>
<reference evidence="6" key="1">
    <citation type="submission" date="2012-12" db="EMBL/GenBank/DDBJ databases">
        <authorList>
            <person name="Hellsten U."/>
            <person name="Grimwood J."/>
            <person name="Chapman J.A."/>
            <person name="Shapiro H."/>
            <person name="Aerts A."/>
            <person name="Otillar R.P."/>
            <person name="Terry A.Y."/>
            <person name="Boore J.L."/>
            <person name="Simakov O."/>
            <person name="Marletaz F."/>
            <person name="Cho S.-J."/>
            <person name="Edsinger-Gonzales E."/>
            <person name="Havlak P."/>
            <person name="Kuo D.-H."/>
            <person name="Larsson T."/>
            <person name="Lv J."/>
            <person name="Arendt D."/>
            <person name="Savage R."/>
            <person name="Osoegawa K."/>
            <person name="de Jong P."/>
            <person name="Lindberg D.R."/>
            <person name="Seaver E.C."/>
            <person name="Weisblat D.A."/>
            <person name="Putnam N.H."/>
            <person name="Grigoriev I.V."/>
            <person name="Rokhsar D.S."/>
        </authorList>
    </citation>
    <scope>NUCLEOTIDE SEQUENCE</scope>
</reference>
<dbReference type="KEGG" id="hro:HELRODRAFT_168721"/>
<dbReference type="GeneID" id="20202462"/>
<proteinExistence type="predicted"/>
<keyword evidence="6" id="KW-1185">Reference proteome</keyword>
<protein>
    <submittedName>
        <fullName evidence="4 5">Uncharacterized protein</fullName>
    </submittedName>
</protein>
<feature type="compositionally biased region" description="Low complexity" evidence="3">
    <location>
        <begin position="335"/>
        <end position="346"/>
    </location>
</feature>
<dbReference type="OrthoDB" id="5969558at2759"/>
<dbReference type="GO" id="GO:0071222">
    <property type="term" value="P:cellular response to lipopolysaccharide"/>
    <property type="evidence" value="ECO:0000318"/>
    <property type="project" value="GO_Central"/>
</dbReference>
<evidence type="ECO:0000256" key="3">
    <source>
        <dbReference type="SAM" id="MobiDB-lite"/>
    </source>
</evidence>
<dbReference type="InParanoid" id="T1F0W2"/>
<evidence type="ECO:0000256" key="2">
    <source>
        <dbReference type="SAM" id="Coils"/>
    </source>
</evidence>
<name>T1F0W2_HELRO</name>
<dbReference type="CTD" id="20202462"/>
<dbReference type="EMBL" id="AMQM01003071">
    <property type="status" value="NOT_ANNOTATED_CDS"/>
    <property type="molecule type" value="Genomic_DNA"/>
</dbReference>
<reference evidence="5" key="3">
    <citation type="submission" date="2015-06" db="UniProtKB">
        <authorList>
            <consortium name="EnsemblMetazoa"/>
        </authorList>
    </citation>
    <scope>IDENTIFICATION</scope>
</reference>
<accession>T1F0W2</accession>
<gene>
    <name evidence="5" type="primary">20202462</name>
    <name evidence="4" type="ORF">HELRODRAFT_168721</name>
</gene>
<dbReference type="PANTHER" id="PTHR31882">
    <property type="entry name" value="TNFAIP3-INTERACTING PROTEIN COILED COIL FAMILY MEMBER"/>
    <property type="match status" value="1"/>
</dbReference>
<sequence length="487" mass="56643">MADSSSDGSSFIKINDVSEHSSQGKLSPGTFLISTSPFEIFPNFKEKEEEGISVSSARKCIHEMRKSNDYSLINNNNNNRNINNNINHNNIDINGINNSKNIDTNNINNNTNKDINNINNKDINNVNNNTNKDINNNTNTDINSIDSKDNIDTKIIEHKLREINQIIKDNPQIFDRQQKYLDVTSRLLSCFKTALVQQVISSNNNNNNNNNPCTEVTRDKRNDDFFNRKTLEELKVTKQRLLLFIAEKDRELNCLKERYANLTNYATKMKSVYFRDVTKLKEELNENYNKKVAELEKCRRDLLKQLDREKWRGRKLEELNFLQSEQLKSFEFDLNNKNNNNASSKNSTRDSKQHGGSSRASIDKSTEIEILKQQVTTYKEDFDSERRDREKAQSMILDLQKQHEELTKTVQRLQSENEALRRAGNRDRTRWERSYHTPSTVTAIQTYRIPPSYDEIDGSNARRAGFKLTTNSTDTNSPDVRWLYTLE</sequence>
<evidence type="ECO:0000313" key="4">
    <source>
        <dbReference type="EMBL" id="ESO08812.1"/>
    </source>
</evidence>
<dbReference type="GO" id="GO:0006357">
    <property type="term" value="P:regulation of transcription by RNA polymerase II"/>
    <property type="evidence" value="ECO:0000318"/>
    <property type="project" value="GO_Central"/>
</dbReference>
<dbReference type="EMBL" id="KB096023">
    <property type="protein sequence ID" value="ESO08812.1"/>
    <property type="molecule type" value="Genomic_DNA"/>
</dbReference>
<evidence type="ECO:0000313" key="5">
    <source>
        <dbReference type="EnsemblMetazoa" id="HelroP168721"/>
    </source>
</evidence>
<dbReference type="AlphaFoldDB" id="T1F0W2"/>
<dbReference type="Proteomes" id="UP000015101">
    <property type="component" value="Unassembled WGS sequence"/>
</dbReference>
<keyword evidence="1 2" id="KW-0175">Coiled coil</keyword>
<feature type="coiled-coil region" evidence="2">
    <location>
        <begin position="245"/>
        <end position="305"/>
    </location>
</feature>
<dbReference type="HOGENOM" id="CLU_560519_0_0_1"/>
<dbReference type="GO" id="GO:0043122">
    <property type="term" value="P:regulation of canonical NF-kappaB signal transduction"/>
    <property type="evidence" value="ECO:0007669"/>
    <property type="project" value="UniProtKB-ARBA"/>
</dbReference>
<organism evidence="5 6">
    <name type="scientific">Helobdella robusta</name>
    <name type="common">Californian leech</name>
    <dbReference type="NCBI Taxonomy" id="6412"/>
    <lineage>
        <taxon>Eukaryota</taxon>
        <taxon>Metazoa</taxon>
        <taxon>Spiralia</taxon>
        <taxon>Lophotrochozoa</taxon>
        <taxon>Annelida</taxon>
        <taxon>Clitellata</taxon>
        <taxon>Hirudinea</taxon>
        <taxon>Rhynchobdellida</taxon>
        <taxon>Glossiphoniidae</taxon>
        <taxon>Helobdella</taxon>
    </lineage>
</organism>
<reference evidence="4 6" key="2">
    <citation type="journal article" date="2013" name="Nature">
        <title>Insights into bilaterian evolution from three spiralian genomes.</title>
        <authorList>
            <person name="Simakov O."/>
            <person name="Marletaz F."/>
            <person name="Cho S.J."/>
            <person name="Edsinger-Gonzales E."/>
            <person name="Havlak P."/>
            <person name="Hellsten U."/>
            <person name="Kuo D.H."/>
            <person name="Larsson T."/>
            <person name="Lv J."/>
            <person name="Arendt D."/>
            <person name="Savage R."/>
            <person name="Osoegawa K."/>
            <person name="de Jong P."/>
            <person name="Grimwood J."/>
            <person name="Chapman J.A."/>
            <person name="Shapiro H."/>
            <person name="Aerts A."/>
            <person name="Otillar R.P."/>
            <person name="Terry A.Y."/>
            <person name="Boore J.L."/>
            <person name="Grigoriev I.V."/>
            <person name="Lindberg D.R."/>
            <person name="Seaver E.C."/>
            <person name="Weisblat D.A."/>
            <person name="Putnam N.H."/>
            <person name="Rokhsar D.S."/>
        </authorList>
    </citation>
    <scope>NUCLEOTIDE SEQUENCE</scope>
</reference>
<dbReference type="RefSeq" id="XP_009012834.1">
    <property type="nucleotide sequence ID" value="XM_009014586.1"/>
</dbReference>
<dbReference type="GO" id="GO:0005737">
    <property type="term" value="C:cytoplasm"/>
    <property type="evidence" value="ECO:0007669"/>
    <property type="project" value="UniProtKB-ARBA"/>
</dbReference>
<dbReference type="EnsemblMetazoa" id="HelroT168721">
    <property type="protein sequence ID" value="HelroP168721"/>
    <property type="gene ID" value="HelroG168721"/>
</dbReference>
<dbReference type="Gene3D" id="1.20.5.990">
    <property type="entry name" value="Nemo cc2-lz domain - 1d5 darpin complex"/>
    <property type="match status" value="1"/>
</dbReference>
<evidence type="ECO:0000256" key="1">
    <source>
        <dbReference type="ARBA" id="ARBA00023054"/>
    </source>
</evidence>
<evidence type="ECO:0000313" key="6">
    <source>
        <dbReference type="Proteomes" id="UP000015101"/>
    </source>
</evidence>
<feature type="coiled-coil region" evidence="2">
    <location>
        <begin position="368"/>
        <end position="423"/>
    </location>
</feature>